<keyword evidence="4" id="KW-1185">Reference proteome</keyword>
<evidence type="ECO:0000313" key="3">
    <source>
        <dbReference type="EMBL" id="KAF4610056.1"/>
    </source>
</evidence>
<feature type="transmembrane region" description="Helical" evidence="2">
    <location>
        <begin position="193"/>
        <end position="210"/>
    </location>
</feature>
<feature type="transmembrane region" description="Helical" evidence="2">
    <location>
        <begin position="46"/>
        <end position="68"/>
    </location>
</feature>
<feature type="transmembrane region" description="Helical" evidence="2">
    <location>
        <begin position="112"/>
        <end position="133"/>
    </location>
</feature>
<feature type="region of interest" description="Disordered" evidence="1">
    <location>
        <begin position="279"/>
        <end position="306"/>
    </location>
</feature>
<gene>
    <name evidence="3" type="ORF">D9613_010298</name>
</gene>
<proteinExistence type="predicted"/>
<comment type="caution">
    <text evidence="3">The sequence shown here is derived from an EMBL/GenBank/DDBJ whole genome shotgun (WGS) entry which is preliminary data.</text>
</comment>
<name>A0A8H4QG43_9AGAR</name>
<dbReference type="AlphaFoldDB" id="A0A8H4QG43"/>
<accession>A0A8H4QG43</accession>
<evidence type="ECO:0000256" key="2">
    <source>
        <dbReference type="SAM" id="Phobius"/>
    </source>
</evidence>
<feature type="transmembrane region" description="Helical" evidence="2">
    <location>
        <begin position="216"/>
        <end position="243"/>
    </location>
</feature>
<sequence length="306" mass="33384">MTTPNPDAGHDSSGFSYVMVGITGAIVWDIVNSINAEYRLIRRWSLSTLVYFLSRSATLVAFVLMSIGNTSQVQDCTGSLHARTAMFLLSVSTTSLLFLFRVHAIYYGNRYAAGIFIFLWTCVISGSVAIALAKGSNNGKAAPSDSCSETAVNIITLVITSSILPMALDFIIFLAVTWRLFQNAHVTLTLKHGLKVMMFGAFLPAFSRALLQDSQIYFLCNVVLEIVTLIAFTTPIGTGLSFYTGTSVLVHLAVRNLMACRVYRHTKLQLGSRDVVSSEQSSMAFGAPGTDLESKRETSQDRDVQS</sequence>
<dbReference type="Proteomes" id="UP000521872">
    <property type="component" value="Unassembled WGS sequence"/>
</dbReference>
<protein>
    <submittedName>
        <fullName evidence="3">Uncharacterized protein</fullName>
    </submittedName>
</protein>
<feature type="compositionally biased region" description="Basic and acidic residues" evidence="1">
    <location>
        <begin position="292"/>
        <end position="306"/>
    </location>
</feature>
<feature type="transmembrane region" description="Helical" evidence="2">
    <location>
        <begin position="80"/>
        <end position="100"/>
    </location>
</feature>
<evidence type="ECO:0000313" key="4">
    <source>
        <dbReference type="Proteomes" id="UP000521872"/>
    </source>
</evidence>
<feature type="transmembrane region" description="Helical" evidence="2">
    <location>
        <begin position="153"/>
        <end position="181"/>
    </location>
</feature>
<feature type="transmembrane region" description="Helical" evidence="2">
    <location>
        <begin position="15"/>
        <end position="34"/>
    </location>
</feature>
<evidence type="ECO:0000256" key="1">
    <source>
        <dbReference type="SAM" id="MobiDB-lite"/>
    </source>
</evidence>
<keyword evidence="2" id="KW-0472">Membrane</keyword>
<keyword evidence="2" id="KW-0812">Transmembrane</keyword>
<keyword evidence="2" id="KW-1133">Transmembrane helix</keyword>
<reference evidence="3 4" key="1">
    <citation type="submission" date="2019-12" db="EMBL/GenBank/DDBJ databases">
        <authorList>
            <person name="Floudas D."/>
            <person name="Bentzer J."/>
            <person name="Ahren D."/>
            <person name="Johansson T."/>
            <person name="Persson P."/>
            <person name="Tunlid A."/>
        </authorList>
    </citation>
    <scope>NUCLEOTIDE SEQUENCE [LARGE SCALE GENOMIC DNA]</scope>
    <source>
        <strain evidence="3 4">CBS 102.39</strain>
    </source>
</reference>
<dbReference type="EMBL" id="JAACJL010000059">
    <property type="protein sequence ID" value="KAF4610056.1"/>
    <property type="molecule type" value="Genomic_DNA"/>
</dbReference>
<organism evidence="3 4">
    <name type="scientific">Agrocybe pediades</name>
    <dbReference type="NCBI Taxonomy" id="84607"/>
    <lineage>
        <taxon>Eukaryota</taxon>
        <taxon>Fungi</taxon>
        <taxon>Dikarya</taxon>
        <taxon>Basidiomycota</taxon>
        <taxon>Agaricomycotina</taxon>
        <taxon>Agaricomycetes</taxon>
        <taxon>Agaricomycetidae</taxon>
        <taxon>Agaricales</taxon>
        <taxon>Agaricineae</taxon>
        <taxon>Strophariaceae</taxon>
        <taxon>Agrocybe</taxon>
    </lineage>
</organism>